<keyword evidence="3" id="KW-1185">Reference proteome</keyword>
<gene>
    <name evidence="2" type="ORF">H6A04_10415</name>
</gene>
<proteinExistence type="predicted"/>
<evidence type="ECO:0000313" key="2">
    <source>
        <dbReference type="EMBL" id="MBM6876050.1"/>
    </source>
</evidence>
<evidence type="ECO:0000259" key="1">
    <source>
        <dbReference type="PROSITE" id="PS51186"/>
    </source>
</evidence>
<dbReference type="Pfam" id="PF13673">
    <property type="entry name" value="Acetyltransf_10"/>
    <property type="match status" value="1"/>
</dbReference>
<protein>
    <submittedName>
        <fullName evidence="2">GNAT family N-acetyltransferase</fullName>
    </submittedName>
</protein>
<dbReference type="Gene3D" id="3.40.630.30">
    <property type="match status" value="1"/>
</dbReference>
<reference evidence="2 3" key="1">
    <citation type="journal article" date="2021" name="Sci. Rep.">
        <title>The distribution of antibiotic resistance genes in chicken gut microbiota commensals.</title>
        <authorList>
            <person name="Juricova H."/>
            <person name="Matiasovicova J."/>
            <person name="Kubasova T."/>
            <person name="Cejkova D."/>
            <person name="Rychlik I."/>
        </authorList>
    </citation>
    <scope>NUCLEOTIDE SEQUENCE [LARGE SCALE GENOMIC DNA]</scope>
    <source>
        <strain evidence="2 3">An425</strain>
    </source>
</reference>
<dbReference type="EMBL" id="JACJLT010000162">
    <property type="protein sequence ID" value="MBM6876050.1"/>
    <property type="molecule type" value="Genomic_DNA"/>
</dbReference>
<dbReference type="RefSeq" id="WP_204716689.1">
    <property type="nucleotide sequence ID" value="NZ_JACJLT010000162.1"/>
</dbReference>
<name>A0ABS2G4C8_FUSMR</name>
<dbReference type="Proteomes" id="UP000728968">
    <property type="component" value="Unassembled WGS sequence"/>
</dbReference>
<dbReference type="PROSITE" id="PS51186">
    <property type="entry name" value="GNAT"/>
    <property type="match status" value="1"/>
</dbReference>
<dbReference type="InterPro" id="IPR016181">
    <property type="entry name" value="Acyl_CoA_acyltransferase"/>
</dbReference>
<dbReference type="SUPFAM" id="SSF55729">
    <property type="entry name" value="Acyl-CoA N-acyltransferases (Nat)"/>
    <property type="match status" value="1"/>
</dbReference>
<dbReference type="CDD" id="cd04301">
    <property type="entry name" value="NAT_SF"/>
    <property type="match status" value="1"/>
</dbReference>
<dbReference type="InterPro" id="IPR000182">
    <property type="entry name" value="GNAT_dom"/>
</dbReference>
<organism evidence="2 3">
    <name type="scientific">Fusobacterium mortiferum</name>
    <dbReference type="NCBI Taxonomy" id="850"/>
    <lineage>
        <taxon>Bacteria</taxon>
        <taxon>Fusobacteriati</taxon>
        <taxon>Fusobacteriota</taxon>
        <taxon>Fusobacteriia</taxon>
        <taxon>Fusobacteriales</taxon>
        <taxon>Fusobacteriaceae</taxon>
        <taxon>Fusobacterium</taxon>
    </lineage>
</organism>
<sequence>MIKSITNEEATKFYWGVQGKYRKQLYFPTHGNFYGYFEDEVLKGIICVIEFKNKCRITCFLIDPSNRNKGIGNSLLQYVIEQYSNKILTSFTTLNSKNLFQKNNFKVVKEEKFNITFMERDINV</sequence>
<feature type="domain" description="N-acetyltransferase" evidence="1">
    <location>
        <begin position="1"/>
        <end position="123"/>
    </location>
</feature>
<comment type="caution">
    <text evidence="2">The sequence shown here is derived from an EMBL/GenBank/DDBJ whole genome shotgun (WGS) entry which is preliminary data.</text>
</comment>
<evidence type="ECO:0000313" key="3">
    <source>
        <dbReference type="Proteomes" id="UP000728968"/>
    </source>
</evidence>
<accession>A0ABS2G4C8</accession>